<dbReference type="EMBL" id="CAJQZP010000008">
    <property type="protein sequence ID" value="CAG4932275.1"/>
    <property type="molecule type" value="Genomic_DNA"/>
</dbReference>
<reference evidence="1" key="1">
    <citation type="submission" date="2021-04" db="EMBL/GenBank/DDBJ databases">
        <authorList>
            <person name="Tunstrom K."/>
        </authorList>
    </citation>
    <scope>NUCLEOTIDE SEQUENCE</scope>
</reference>
<name>A0A8S3VZ69_PARAO</name>
<evidence type="ECO:0000313" key="2">
    <source>
        <dbReference type="Proteomes" id="UP000691718"/>
    </source>
</evidence>
<gene>
    <name evidence="1" type="ORF">PAPOLLO_LOCUS540</name>
</gene>
<organism evidence="1 2">
    <name type="scientific">Parnassius apollo</name>
    <name type="common">Apollo butterfly</name>
    <name type="synonym">Papilio apollo</name>
    <dbReference type="NCBI Taxonomy" id="110799"/>
    <lineage>
        <taxon>Eukaryota</taxon>
        <taxon>Metazoa</taxon>
        <taxon>Ecdysozoa</taxon>
        <taxon>Arthropoda</taxon>
        <taxon>Hexapoda</taxon>
        <taxon>Insecta</taxon>
        <taxon>Pterygota</taxon>
        <taxon>Neoptera</taxon>
        <taxon>Endopterygota</taxon>
        <taxon>Lepidoptera</taxon>
        <taxon>Glossata</taxon>
        <taxon>Ditrysia</taxon>
        <taxon>Papilionoidea</taxon>
        <taxon>Papilionidae</taxon>
        <taxon>Parnassiinae</taxon>
        <taxon>Parnassini</taxon>
        <taxon>Parnassius</taxon>
        <taxon>Parnassius</taxon>
    </lineage>
</organism>
<dbReference type="AlphaFoldDB" id="A0A8S3VZ69"/>
<evidence type="ECO:0000313" key="1">
    <source>
        <dbReference type="EMBL" id="CAG4932275.1"/>
    </source>
</evidence>
<proteinExistence type="predicted"/>
<protein>
    <submittedName>
        <fullName evidence="1">(apollo) hypothetical protein</fullName>
    </submittedName>
</protein>
<accession>A0A8S3VZ69</accession>
<comment type="caution">
    <text evidence="1">The sequence shown here is derived from an EMBL/GenBank/DDBJ whole genome shotgun (WGS) entry which is preliminary data.</text>
</comment>
<dbReference type="Proteomes" id="UP000691718">
    <property type="component" value="Unassembled WGS sequence"/>
</dbReference>
<sequence>MIGPNFFGIFWPGRNDGVGFEIVLVETLETPPPQLATSPELSKYDKLSKCDIEYDVAVFRRCDHPLRHSQARQYLHCWRICGYMC</sequence>
<keyword evidence="2" id="KW-1185">Reference proteome</keyword>